<evidence type="ECO:0000259" key="1">
    <source>
        <dbReference type="Pfam" id="PF19489"/>
    </source>
</evidence>
<feature type="domain" description="Transglycosylase SLT" evidence="1">
    <location>
        <begin position="2"/>
        <end position="186"/>
    </location>
</feature>
<dbReference type="SUPFAM" id="SSF53955">
    <property type="entry name" value="Lysozyme-like"/>
    <property type="match status" value="1"/>
</dbReference>
<proteinExistence type="predicted"/>
<gene>
    <name evidence="2" type="ORF">C9940_01375</name>
</gene>
<dbReference type="AlphaFoldDB" id="A0A2T4CYN2"/>
<dbReference type="InterPro" id="IPR045795">
    <property type="entry name" value="SLT_4"/>
</dbReference>
<dbReference type="Gene3D" id="1.10.530.10">
    <property type="match status" value="1"/>
</dbReference>
<organism evidence="2">
    <name type="scientific">Pseudidiomarina aestuarii</name>
    <dbReference type="NCBI Taxonomy" id="624146"/>
    <lineage>
        <taxon>Bacteria</taxon>
        <taxon>Pseudomonadati</taxon>
        <taxon>Pseudomonadota</taxon>
        <taxon>Gammaproteobacteria</taxon>
        <taxon>Alteromonadales</taxon>
        <taxon>Idiomarinaceae</taxon>
        <taxon>Pseudidiomarina</taxon>
    </lineage>
</organism>
<dbReference type="Pfam" id="PF19489">
    <property type="entry name" value="SLT_4"/>
    <property type="match status" value="1"/>
</dbReference>
<protein>
    <submittedName>
        <fullName evidence="2">Lysozyme-like domain containing protein</fullName>
    </submittedName>
</protein>
<evidence type="ECO:0000313" key="2">
    <source>
        <dbReference type="EMBL" id="PTB86677.1"/>
    </source>
</evidence>
<reference evidence="2" key="1">
    <citation type="submission" date="2018-03" db="EMBL/GenBank/DDBJ databases">
        <title>Cross-interface Injection: A General Nanoliter Liquid Handling Method Applied to Single Cells Genome Amplification Automated Nanoliter Liquid Handling Applied to Single Cell Multiple Displacement Amplification.</title>
        <authorList>
            <person name="Yun J."/>
            <person name="Xu P."/>
            <person name="Xu J."/>
            <person name="Dai X."/>
            <person name="Wang Y."/>
            <person name="Zheng X."/>
            <person name="Cao C."/>
            <person name="Yi Q."/>
            <person name="Zhu Y."/>
            <person name="Wang L."/>
            <person name="Dong Z."/>
            <person name="Huang Y."/>
            <person name="Huang L."/>
            <person name="Du W."/>
        </authorList>
    </citation>
    <scope>NUCLEOTIDE SEQUENCE [LARGE SCALE GENOMIC DNA]</scope>
    <source>
        <strain evidence="2">Z-D3-2</strain>
    </source>
</reference>
<comment type="caution">
    <text evidence="2">The sequence shown here is derived from an EMBL/GenBank/DDBJ whole genome shotgun (WGS) entry which is preliminary data.</text>
</comment>
<accession>A0A2T4CYN2</accession>
<sequence>MLLPFVLITTSCSDTTVNLPDNQQNLCELFREQPRWYDYAKVSEIKWGTPVSSQMAFIQSESSFQSLVRPPRSKLLDLIPWSRTSSAYGYAQAQNQVWQEYLADNASPLARRTHMKYATDFIGWYNQRSQRMLDISMDNPKHLYLAYHEGQTGYRLGSYKAKPQVQLKARQVSERAKKYSNQLAECEDEFKCRHFWQIGPFCPKKQS</sequence>
<name>A0A2T4CYN2_9GAMM</name>
<dbReference type="EMBL" id="PYVN01000008">
    <property type="protein sequence ID" value="PTB86677.1"/>
    <property type="molecule type" value="Genomic_DNA"/>
</dbReference>
<dbReference type="InterPro" id="IPR023346">
    <property type="entry name" value="Lysozyme-like_dom_sf"/>
</dbReference>